<dbReference type="Proteomes" id="UP000653454">
    <property type="component" value="Unassembled WGS sequence"/>
</dbReference>
<evidence type="ECO:0000313" key="3">
    <source>
        <dbReference type="EMBL" id="CAG9092839.1"/>
    </source>
</evidence>
<dbReference type="PANTHER" id="PTHR10063:SF0">
    <property type="entry name" value="TUBERIN"/>
    <property type="match status" value="1"/>
</dbReference>
<feature type="compositionally biased region" description="Low complexity" evidence="1">
    <location>
        <begin position="392"/>
        <end position="411"/>
    </location>
</feature>
<dbReference type="GO" id="GO:0033596">
    <property type="term" value="C:TSC1-TSC2 complex"/>
    <property type="evidence" value="ECO:0007669"/>
    <property type="project" value="TreeGrafter"/>
</dbReference>
<proteinExistence type="predicted"/>
<dbReference type="GO" id="GO:0032007">
    <property type="term" value="P:negative regulation of TOR signaling"/>
    <property type="evidence" value="ECO:0007669"/>
    <property type="project" value="TreeGrafter"/>
</dbReference>
<dbReference type="GO" id="GO:0005096">
    <property type="term" value="F:GTPase activator activity"/>
    <property type="evidence" value="ECO:0007669"/>
    <property type="project" value="InterPro"/>
</dbReference>
<dbReference type="InterPro" id="IPR027107">
    <property type="entry name" value="Tuberin/Ral-act_asu"/>
</dbReference>
<gene>
    <name evidence="3" type="ORF">PLXY2_LOCUS1133</name>
</gene>
<name>A0A8S4D9B8_PLUXY</name>
<evidence type="ECO:0000256" key="1">
    <source>
        <dbReference type="SAM" id="MobiDB-lite"/>
    </source>
</evidence>
<organism evidence="3 4">
    <name type="scientific">Plutella xylostella</name>
    <name type="common">Diamondback moth</name>
    <name type="synonym">Plutella maculipennis</name>
    <dbReference type="NCBI Taxonomy" id="51655"/>
    <lineage>
        <taxon>Eukaryota</taxon>
        <taxon>Metazoa</taxon>
        <taxon>Ecdysozoa</taxon>
        <taxon>Arthropoda</taxon>
        <taxon>Hexapoda</taxon>
        <taxon>Insecta</taxon>
        <taxon>Pterygota</taxon>
        <taxon>Neoptera</taxon>
        <taxon>Endopterygota</taxon>
        <taxon>Lepidoptera</taxon>
        <taxon>Glossata</taxon>
        <taxon>Ditrysia</taxon>
        <taxon>Yponomeutoidea</taxon>
        <taxon>Plutellidae</taxon>
        <taxon>Plutella</taxon>
    </lineage>
</organism>
<evidence type="ECO:0000259" key="2">
    <source>
        <dbReference type="Pfam" id="PF03542"/>
    </source>
</evidence>
<dbReference type="EMBL" id="CAJHNJ030000003">
    <property type="protein sequence ID" value="CAG9092839.1"/>
    <property type="molecule type" value="Genomic_DNA"/>
</dbReference>
<dbReference type="PANTHER" id="PTHR10063">
    <property type="entry name" value="TUBERIN"/>
    <property type="match status" value="1"/>
</dbReference>
<evidence type="ECO:0000313" key="4">
    <source>
        <dbReference type="Proteomes" id="UP000653454"/>
    </source>
</evidence>
<comment type="caution">
    <text evidence="3">The sequence shown here is derived from an EMBL/GenBank/DDBJ whole genome shotgun (WGS) entry which is preliminary data.</text>
</comment>
<dbReference type="Pfam" id="PF03542">
    <property type="entry name" value="Tuberin"/>
    <property type="match status" value="1"/>
</dbReference>
<feature type="region of interest" description="Disordered" evidence="1">
    <location>
        <begin position="243"/>
        <end position="282"/>
    </location>
</feature>
<protein>
    <submittedName>
        <fullName evidence="3">(diamondback moth) hypothetical protein</fullName>
    </submittedName>
</protein>
<feature type="domain" description="Tuberin-type" evidence="2">
    <location>
        <begin position="68"/>
        <end position="212"/>
    </location>
</feature>
<dbReference type="GO" id="GO:0005634">
    <property type="term" value="C:nucleus"/>
    <property type="evidence" value="ECO:0007669"/>
    <property type="project" value="InterPro"/>
</dbReference>
<dbReference type="GO" id="GO:0051726">
    <property type="term" value="P:regulation of cell cycle"/>
    <property type="evidence" value="ECO:0007669"/>
    <property type="project" value="TreeGrafter"/>
</dbReference>
<dbReference type="InterPro" id="IPR018515">
    <property type="entry name" value="Tuberin-type_domain"/>
</dbReference>
<dbReference type="GO" id="GO:0030178">
    <property type="term" value="P:negative regulation of Wnt signaling pathway"/>
    <property type="evidence" value="ECO:0007669"/>
    <property type="project" value="TreeGrafter"/>
</dbReference>
<keyword evidence="4" id="KW-1185">Reference proteome</keyword>
<dbReference type="GO" id="GO:0046627">
    <property type="term" value="P:negative regulation of insulin receptor signaling pathway"/>
    <property type="evidence" value="ECO:0007669"/>
    <property type="project" value="TreeGrafter"/>
</dbReference>
<accession>A0A8S4D9B8</accession>
<dbReference type="AlphaFoldDB" id="A0A8S4D9B8"/>
<dbReference type="GO" id="GO:0051898">
    <property type="term" value="P:negative regulation of phosphatidylinositol 3-kinase/protein kinase B signal transduction"/>
    <property type="evidence" value="ECO:0007669"/>
    <property type="project" value="TreeGrafter"/>
</dbReference>
<reference evidence="3" key="1">
    <citation type="submission" date="2020-11" db="EMBL/GenBank/DDBJ databases">
        <authorList>
            <person name="Whiteford S."/>
        </authorList>
    </citation>
    <scope>NUCLEOTIDE SEQUENCE</scope>
</reference>
<feature type="region of interest" description="Disordered" evidence="1">
    <location>
        <begin position="375"/>
        <end position="417"/>
    </location>
</feature>
<sequence length="417" mass="44978">MLQPQLTDKSLGLPECLQLGGGGKLSQSEFQAAVLPALAALAPHLALLEPTTQQRAVRALLKHGVGHQFQAAVLPALAALAPHLALLEPTTQQRAVRALLKHGVVLRQPSSQQCINALTIFTLEARDTMVKMLPEVLLDLSKISDTKAIACPMLEFLSTLTRLPKVFASFVEDQYMSVFAILLPYTNPSRYNHYVVSLAHHVIAAWFLKCRLAYRRNFVPFIIHGLHNYIIMPFEEQLFKQPPAPPAAALNEDSSNRKRSSSLGSRGGGGPRAPLGPARGGAGGAGGASASAAFHVELTETCVDLLARYAYSVCSVKPHRSSTVQFLLNGGSSTTWLVGHKLVTVTTSGCQQNNIKQGLCDRCSSLCKQHVDSVNSPLPPLDPLPRVDDDYTQSASDSSSSNNNQLSVQPNATEVRR</sequence>